<dbReference type="GO" id="GO:0006614">
    <property type="term" value="P:SRP-dependent cotranslational protein targeting to membrane"/>
    <property type="evidence" value="ECO:0007669"/>
    <property type="project" value="TreeGrafter"/>
</dbReference>
<dbReference type="InterPro" id="IPR014756">
    <property type="entry name" value="Ig_E-set"/>
</dbReference>
<keyword evidence="13" id="KW-1185">Reference proteome</keyword>
<comment type="caution">
    <text evidence="12">The sequence shown here is derived from an EMBL/GenBank/DDBJ whole genome shotgun (WGS) entry which is preliminary data.</text>
</comment>
<reference evidence="13" key="1">
    <citation type="journal article" date="2006" name="Proc. Natl. Acad. Sci. U.S.A.">
        <title>Genome analysis of the smallest free-living eukaryote Ostreococcus tauri unveils many unique features.</title>
        <authorList>
            <person name="Derelle E."/>
            <person name="Ferraz C."/>
            <person name="Rombauts S."/>
            <person name="Rouze P."/>
            <person name="Worden A.Z."/>
            <person name="Robbens S."/>
            <person name="Partensky F."/>
            <person name="Degroeve S."/>
            <person name="Echeynie S."/>
            <person name="Cooke R."/>
            <person name="Saeys Y."/>
            <person name="Wuyts J."/>
            <person name="Jabbari K."/>
            <person name="Bowler C."/>
            <person name="Panaud O."/>
            <person name="Piegu B."/>
            <person name="Ball S.G."/>
            <person name="Ral J.-P."/>
            <person name="Bouget F.-Y."/>
            <person name="Piganeau G."/>
            <person name="De Baets B."/>
            <person name="Picard A."/>
            <person name="Delseny M."/>
            <person name="Demaille J."/>
            <person name="Van de Peer Y."/>
            <person name="Moreau H."/>
        </authorList>
    </citation>
    <scope>NUCLEOTIDE SEQUENCE [LARGE SCALE GENOMIC DNA]</scope>
    <source>
        <strain evidence="13">OTTH 0595 / CCAP 157/2 / RCC745</strain>
    </source>
</reference>
<evidence type="ECO:0000313" key="13">
    <source>
        <dbReference type="Proteomes" id="UP000009170"/>
    </source>
</evidence>
<evidence type="ECO:0000259" key="11">
    <source>
        <dbReference type="PROSITE" id="PS50076"/>
    </source>
</evidence>
<feature type="compositionally biased region" description="Basic and acidic residues" evidence="9">
    <location>
        <begin position="619"/>
        <end position="639"/>
    </location>
</feature>
<evidence type="ECO:0000313" key="12">
    <source>
        <dbReference type="EMBL" id="CEF97340.1"/>
    </source>
</evidence>
<accession>A0A090LZB4</accession>
<dbReference type="OrthoDB" id="1734229at2759"/>
<organism evidence="12 13">
    <name type="scientific">Ostreococcus tauri</name>
    <name type="common">Marine green alga</name>
    <dbReference type="NCBI Taxonomy" id="70448"/>
    <lineage>
        <taxon>Eukaryota</taxon>
        <taxon>Viridiplantae</taxon>
        <taxon>Chlorophyta</taxon>
        <taxon>Mamiellophyceae</taxon>
        <taxon>Mamiellales</taxon>
        <taxon>Bathycoccaceae</taxon>
        <taxon>Ostreococcus</taxon>
    </lineage>
</organism>
<evidence type="ECO:0000256" key="2">
    <source>
        <dbReference type="ARBA" id="ARBA00022448"/>
    </source>
</evidence>
<dbReference type="EMBL" id="CAID01000003">
    <property type="protein sequence ID" value="CEF97340.1"/>
    <property type="molecule type" value="Genomic_DNA"/>
</dbReference>
<evidence type="ECO:0000256" key="9">
    <source>
        <dbReference type="SAM" id="MobiDB-lite"/>
    </source>
</evidence>
<feature type="compositionally biased region" description="Acidic residues" evidence="9">
    <location>
        <begin position="559"/>
        <end position="584"/>
    </location>
</feature>
<dbReference type="GO" id="GO:0031207">
    <property type="term" value="C:Sec62/Sec63 complex"/>
    <property type="evidence" value="ECO:0007669"/>
    <property type="project" value="TreeGrafter"/>
</dbReference>
<sequence length="639" mass="70354">MVMEVADADSEWGRAQTRAMKGRKMTAGKRLGGLFRGTNLLYTVGWIAFIGLTMFISNSPLEEKRFDPYDILGLRIGASPKEIKSAYRRLSLKYHPDKNPDPQAAVFFAESIAPAYKTLTDDAARENFEKYGHPDGKQSTKLGIALPEQLFGKGGMAPVMLVVLVVGGILLPLFIAMCSIHRMNKFGGNNVLKQTEMNYMYMLKPVLALAKVAETVSVAHEFIEMPFLEGQDAAVSQLLKEMKTEYDSKDNKLMKRKPSIIKAHMLILAQTSRKLSVIPPVLAADAKKVVAMVPRLIEQLLKISTTPINRAGHSYARPQISITEFYQCFTQGVPISSRKRDDDGIASLLQLPHFSPDNVNRVAKKCKSLHALMKLSDEDRKALLTSGGFSEAAVKDIEIQLSMIPRVTTFDVKVAVDGDEDVIEGDFVTATLNVKIARSGGPLGGALPPLPFCAAERKEGWRIFLQDQSTNTLLAQHRLDAREIEQIEVGDGPKEFELQFTGMPSGMYNLGISIMNDYWIGIDAKTSVMMKVSKPTAAVVAAREAKAASRSDLTKAEDPASEESEESEDNSDDEDDYSDEDYPSDETGTSESDDEARARIAATKQTQPPPQPKKTAARPPEDEAKAEEKKDETKADALD</sequence>
<evidence type="ECO:0000256" key="10">
    <source>
        <dbReference type="SAM" id="Phobius"/>
    </source>
</evidence>
<dbReference type="Gene3D" id="1.10.287.110">
    <property type="entry name" value="DnaJ domain"/>
    <property type="match status" value="1"/>
</dbReference>
<dbReference type="SMART" id="SM00973">
    <property type="entry name" value="Sec63"/>
    <property type="match status" value="1"/>
</dbReference>
<dbReference type="STRING" id="70448.A0A090LZB4"/>
<dbReference type="Proteomes" id="UP000009170">
    <property type="component" value="Unassembled WGS sequence"/>
</dbReference>
<dbReference type="Gene3D" id="1.10.3380.10">
    <property type="entry name" value="Sec63 N-terminal domain-like domain"/>
    <property type="match status" value="1"/>
</dbReference>
<dbReference type="InterPro" id="IPR035892">
    <property type="entry name" value="C2_domain_sf"/>
</dbReference>
<dbReference type="InterPro" id="IPR036869">
    <property type="entry name" value="J_dom_sf"/>
</dbReference>
<protein>
    <submittedName>
        <fullName evidence="12">Translocation protein Sec63</fullName>
    </submittedName>
</protein>
<keyword evidence="8" id="KW-0143">Chaperone</keyword>
<feature type="transmembrane region" description="Helical" evidence="10">
    <location>
        <begin position="33"/>
        <end position="56"/>
    </location>
</feature>
<evidence type="ECO:0000256" key="7">
    <source>
        <dbReference type="ARBA" id="ARBA00023136"/>
    </source>
</evidence>
<dbReference type="AlphaFoldDB" id="A0A090LZB4"/>
<dbReference type="Gene3D" id="1.10.150.20">
    <property type="entry name" value="5' to 3' exonuclease, C-terminal subdomain"/>
    <property type="match status" value="1"/>
</dbReference>
<keyword evidence="2" id="KW-0813">Transport</keyword>
<dbReference type="GO" id="GO:0008320">
    <property type="term" value="F:protein transmembrane transporter activity"/>
    <property type="evidence" value="ECO:0007669"/>
    <property type="project" value="TreeGrafter"/>
</dbReference>
<proteinExistence type="predicted"/>
<dbReference type="GO" id="GO:0006620">
    <property type="term" value="P:post-translational protein targeting to endoplasmic reticulum membrane"/>
    <property type="evidence" value="ECO:0007669"/>
    <property type="project" value="TreeGrafter"/>
</dbReference>
<feature type="region of interest" description="Disordered" evidence="9">
    <location>
        <begin position="544"/>
        <end position="639"/>
    </location>
</feature>
<dbReference type="RefSeq" id="XP_003078442.2">
    <property type="nucleotide sequence ID" value="XM_003078394.2"/>
</dbReference>
<evidence type="ECO:0000256" key="8">
    <source>
        <dbReference type="ARBA" id="ARBA00023186"/>
    </source>
</evidence>
<dbReference type="Pfam" id="PF00226">
    <property type="entry name" value="DnaJ"/>
    <property type="match status" value="1"/>
</dbReference>
<dbReference type="SUPFAM" id="SSF81296">
    <property type="entry name" value="E set domains"/>
    <property type="match status" value="1"/>
</dbReference>
<dbReference type="PRINTS" id="PR00625">
    <property type="entry name" value="JDOMAIN"/>
</dbReference>
<dbReference type="GeneID" id="9832964"/>
<keyword evidence="5" id="KW-0653">Protein transport</keyword>
<name>A0A090LZB4_OSTTA</name>
<dbReference type="GO" id="GO:0003723">
    <property type="term" value="F:RNA binding"/>
    <property type="evidence" value="ECO:0007669"/>
    <property type="project" value="TreeGrafter"/>
</dbReference>
<dbReference type="CDD" id="cd06257">
    <property type="entry name" value="DnaJ"/>
    <property type="match status" value="1"/>
</dbReference>
<keyword evidence="4" id="KW-0256">Endoplasmic reticulum</keyword>
<dbReference type="SUPFAM" id="SSF46565">
    <property type="entry name" value="Chaperone J-domain"/>
    <property type="match status" value="1"/>
</dbReference>
<keyword evidence="3 10" id="KW-0812">Transmembrane</keyword>
<evidence type="ECO:0000256" key="1">
    <source>
        <dbReference type="ARBA" id="ARBA00004477"/>
    </source>
</evidence>
<dbReference type="PANTHER" id="PTHR24075">
    <property type="entry name" value="SEC63 DOMAIN-CONTAINING"/>
    <property type="match status" value="1"/>
</dbReference>
<dbReference type="InterPro" id="IPR004179">
    <property type="entry name" value="Sec63-dom"/>
</dbReference>
<keyword evidence="7 10" id="KW-0472">Membrane</keyword>
<comment type="subcellular location">
    <subcellularLocation>
        <location evidence="1">Endoplasmic reticulum membrane</location>
        <topology evidence="1">Multi-pass membrane protein</topology>
    </subcellularLocation>
</comment>
<dbReference type="InParanoid" id="A0A090LZB4"/>
<feature type="transmembrane region" description="Helical" evidence="10">
    <location>
        <begin position="156"/>
        <end position="176"/>
    </location>
</feature>
<evidence type="ECO:0000256" key="6">
    <source>
        <dbReference type="ARBA" id="ARBA00022989"/>
    </source>
</evidence>
<evidence type="ECO:0000256" key="3">
    <source>
        <dbReference type="ARBA" id="ARBA00022692"/>
    </source>
</evidence>
<gene>
    <name evidence="12" type="ORF">OT_ostta03g05390</name>
</gene>
<dbReference type="PROSITE" id="PS50076">
    <property type="entry name" value="DNAJ_2"/>
    <property type="match status" value="1"/>
</dbReference>
<keyword evidence="6 10" id="KW-1133">Transmembrane helix</keyword>
<dbReference type="Gene3D" id="2.60.40.150">
    <property type="entry name" value="C2 domain"/>
    <property type="match status" value="1"/>
</dbReference>
<dbReference type="FunCoup" id="A0A090LZB4">
    <property type="interactions" value="1902"/>
</dbReference>
<evidence type="ECO:0000256" key="4">
    <source>
        <dbReference type="ARBA" id="ARBA00022824"/>
    </source>
</evidence>
<reference evidence="12 13" key="2">
    <citation type="journal article" date="2014" name="BMC Genomics">
        <title>An improved genome of the model marine alga Ostreococcus tauri unfolds by assessing Illumina de novo assemblies.</title>
        <authorList>
            <person name="Blanc-Mathieu R."/>
            <person name="Verhelst B."/>
            <person name="Derelle E."/>
            <person name="Rombauts S."/>
            <person name="Bouget F.Y."/>
            <person name="Carre I."/>
            <person name="Chateau A."/>
            <person name="Eyre-Walker A."/>
            <person name="Grimsley N."/>
            <person name="Moreau H."/>
            <person name="Piegu B."/>
            <person name="Rivals E."/>
            <person name="Schackwitz W."/>
            <person name="Van de Peer Y."/>
            <person name="Piganeau G."/>
        </authorList>
    </citation>
    <scope>NUCLEOTIDE SEQUENCE [LARGE SCALE GENOMIC DNA]</scope>
    <source>
        <strain evidence="13">OTTH 0595 / CCAP 157/2 / RCC745</strain>
    </source>
</reference>
<dbReference type="InterPro" id="IPR001623">
    <property type="entry name" value="DnaJ_domain"/>
</dbReference>
<dbReference type="PANTHER" id="PTHR24075:SF0">
    <property type="entry name" value="TRANSLOCATION PROTEIN SEC63 HOMOLOG"/>
    <property type="match status" value="1"/>
</dbReference>
<dbReference type="KEGG" id="ota:OT_ostta03g05390"/>
<dbReference type="Pfam" id="PF02889">
    <property type="entry name" value="Sec63"/>
    <property type="match status" value="1"/>
</dbReference>
<evidence type="ECO:0000256" key="5">
    <source>
        <dbReference type="ARBA" id="ARBA00022927"/>
    </source>
</evidence>
<feature type="domain" description="J" evidence="11">
    <location>
        <begin position="67"/>
        <end position="132"/>
    </location>
</feature>
<feature type="compositionally biased region" description="Basic and acidic residues" evidence="9">
    <location>
        <begin position="544"/>
        <end position="558"/>
    </location>
</feature>
<dbReference type="SUPFAM" id="SSF158702">
    <property type="entry name" value="Sec63 N-terminal domain-like"/>
    <property type="match status" value="1"/>
</dbReference>
<dbReference type="SMART" id="SM00271">
    <property type="entry name" value="DnaJ"/>
    <property type="match status" value="1"/>
</dbReference>